<dbReference type="RefSeq" id="WP_155457042.1">
    <property type="nucleotide sequence ID" value="NZ_WNKX01000034.1"/>
</dbReference>
<comment type="similarity">
    <text evidence="12">Belongs to the TRAFAC class translation factor GTPase superfamily. Classic translation factor GTPase family. CysN/NodQ subfamily.</text>
</comment>
<evidence type="ECO:0000256" key="11">
    <source>
        <dbReference type="ARBA" id="ARBA00049370"/>
    </source>
</evidence>
<comment type="similarity">
    <text evidence="4">In the N-terminal section; belongs to the TRAFAC class translation factor GTPase superfamily. Classic translation factor GTPase family. CysN/NodQ subfamily.</text>
</comment>
<feature type="active site" description="Phosphoserine intermediate" evidence="13">
    <location>
        <position position="550"/>
    </location>
</feature>
<comment type="similarity">
    <text evidence="3">In the C-terminal section; belongs to the APS kinase family.</text>
</comment>
<evidence type="ECO:0000256" key="6">
    <source>
        <dbReference type="ARBA" id="ARBA00022695"/>
    </source>
</evidence>
<dbReference type="GO" id="GO:0004020">
    <property type="term" value="F:adenylylsulfate kinase activity"/>
    <property type="evidence" value="ECO:0007669"/>
    <property type="project" value="UniProtKB-UniRule"/>
</dbReference>
<dbReference type="NCBIfam" id="NF003013">
    <property type="entry name" value="PRK03846.1"/>
    <property type="match status" value="1"/>
</dbReference>
<name>A0A6L6QPH3_9BURK</name>
<dbReference type="CDD" id="cd02027">
    <property type="entry name" value="APSK"/>
    <property type="match status" value="1"/>
</dbReference>
<keyword evidence="9 12" id="KW-0342">GTP-binding</keyword>
<dbReference type="NCBIfam" id="NF004035">
    <property type="entry name" value="PRK05506.1"/>
    <property type="match status" value="1"/>
</dbReference>
<keyword evidence="6 12" id="KW-0548">Nucleotidyltransferase</keyword>
<dbReference type="InterPro" id="IPR054696">
    <property type="entry name" value="GTP-eEF1A_C"/>
</dbReference>
<evidence type="ECO:0000259" key="14">
    <source>
        <dbReference type="PROSITE" id="PS51722"/>
    </source>
</evidence>
<gene>
    <name evidence="12 15" type="primary">cysN</name>
    <name evidence="13" type="synonym">cysC</name>
    <name evidence="15" type="ORF">GM658_26170</name>
</gene>
<dbReference type="GO" id="GO:0004781">
    <property type="term" value="F:sulfate adenylyltransferase (ATP) activity"/>
    <property type="evidence" value="ECO:0007669"/>
    <property type="project" value="UniProtKB-UniRule"/>
</dbReference>
<dbReference type="GO" id="GO:0005525">
    <property type="term" value="F:GTP binding"/>
    <property type="evidence" value="ECO:0007669"/>
    <property type="project" value="UniProtKB-UniRule"/>
</dbReference>
<comment type="function">
    <text evidence="2">APS kinase catalyzes the synthesis of activated sulfate.</text>
</comment>
<dbReference type="AlphaFoldDB" id="A0A6L6QPH3"/>
<organism evidence="15 16">
    <name type="scientific">Massilia eburnea</name>
    <dbReference type="NCBI Taxonomy" id="1776165"/>
    <lineage>
        <taxon>Bacteria</taxon>
        <taxon>Pseudomonadati</taxon>
        <taxon>Pseudomonadota</taxon>
        <taxon>Betaproteobacteria</taxon>
        <taxon>Burkholderiales</taxon>
        <taxon>Oxalobacteraceae</taxon>
        <taxon>Telluria group</taxon>
        <taxon>Massilia</taxon>
    </lineage>
</organism>
<dbReference type="InterPro" id="IPR011779">
    <property type="entry name" value="SO4_adenylTrfase_lsu"/>
</dbReference>
<evidence type="ECO:0000313" key="15">
    <source>
        <dbReference type="EMBL" id="MTW14105.1"/>
    </source>
</evidence>
<dbReference type="GO" id="GO:0000103">
    <property type="term" value="P:sulfate assimilation"/>
    <property type="evidence" value="ECO:0007669"/>
    <property type="project" value="UniProtKB-UniRule"/>
</dbReference>
<feature type="binding site" evidence="12">
    <location>
        <begin position="120"/>
        <end position="124"/>
    </location>
    <ligand>
        <name>GTP</name>
        <dbReference type="ChEBI" id="CHEBI:37565"/>
    </ligand>
</feature>
<dbReference type="EMBL" id="WNKX01000034">
    <property type="protein sequence ID" value="MTW14105.1"/>
    <property type="molecule type" value="Genomic_DNA"/>
</dbReference>
<feature type="domain" description="Tr-type G" evidence="14">
    <location>
        <begin position="32"/>
        <end position="246"/>
    </location>
</feature>
<dbReference type="CDD" id="cd03695">
    <property type="entry name" value="CysN_NodQ_II"/>
    <property type="match status" value="1"/>
</dbReference>
<dbReference type="GO" id="GO:0070814">
    <property type="term" value="P:hydrogen sulfide biosynthetic process"/>
    <property type="evidence" value="ECO:0007669"/>
    <property type="project" value="UniProtKB-UniRule"/>
</dbReference>
<comment type="function">
    <text evidence="13">Catalyzes the synthesis of activated sulfate.</text>
</comment>
<dbReference type="SUPFAM" id="SSF50447">
    <property type="entry name" value="Translation proteins"/>
    <property type="match status" value="1"/>
</dbReference>
<feature type="binding site" evidence="12">
    <location>
        <begin position="175"/>
        <end position="178"/>
    </location>
    <ligand>
        <name>GTP</name>
        <dbReference type="ChEBI" id="CHEBI:37565"/>
    </ligand>
</feature>
<dbReference type="InterPro" id="IPR027417">
    <property type="entry name" value="P-loop_NTPase"/>
</dbReference>
<dbReference type="InterPro" id="IPR031157">
    <property type="entry name" value="G_TR_CS"/>
</dbReference>
<evidence type="ECO:0000256" key="2">
    <source>
        <dbReference type="ARBA" id="ARBA00002357"/>
    </source>
</evidence>
<evidence type="ECO:0000256" key="13">
    <source>
        <dbReference type="HAMAP-Rule" id="MF_00065"/>
    </source>
</evidence>
<evidence type="ECO:0000313" key="16">
    <source>
        <dbReference type="Proteomes" id="UP000472320"/>
    </source>
</evidence>
<dbReference type="PROSITE" id="PS51722">
    <property type="entry name" value="G_TR_2"/>
    <property type="match status" value="1"/>
</dbReference>
<dbReference type="InterPro" id="IPR009001">
    <property type="entry name" value="Transl_elong_EF1A/Init_IF2_C"/>
</dbReference>
<keyword evidence="13" id="KW-0418">Kinase</keyword>
<evidence type="ECO:0000256" key="4">
    <source>
        <dbReference type="ARBA" id="ARBA00007237"/>
    </source>
</evidence>
<dbReference type="InterPro" id="IPR000795">
    <property type="entry name" value="T_Tr_GTP-bd_dom"/>
</dbReference>
<reference evidence="15 16" key="1">
    <citation type="submission" date="2019-11" db="EMBL/GenBank/DDBJ databases">
        <title>Type strains purchased from KCTC, JCM and DSMZ.</title>
        <authorList>
            <person name="Lu H."/>
        </authorList>
    </citation>
    <scope>NUCLEOTIDE SEQUENCE [LARGE SCALE GENOMIC DNA]</scope>
    <source>
        <strain evidence="15 16">JCM 31587</strain>
    </source>
</reference>
<dbReference type="FunFam" id="3.40.50.300:FF:000119">
    <property type="entry name" value="Sulfate adenylyltransferase subunit 1"/>
    <property type="match status" value="1"/>
</dbReference>
<feature type="binding site" evidence="12">
    <location>
        <begin position="41"/>
        <end position="48"/>
    </location>
    <ligand>
        <name>GTP</name>
        <dbReference type="ChEBI" id="CHEBI:37565"/>
    </ligand>
</feature>
<keyword evidence="13" id="KW-0597">Phosphoprotein</keyword>
<comment type="caution">
    <text evidence="15">The sequence shown here is derived from an EMBL/GenBank/DDBJ whole genome shotgun (WGS) entry which is preliminary data.</text>
</comment>
<keyword evidence="7 12" id="KW-0547">Nucleotide-binding</keyword>
<dbReference type="PRINTS" id="PR00315">
    <property type="entry name" value="ELONGATNFCT"/>
</dbReference>
<feature type="binding site" evidence="13">
    <location>
        <begin position="476"/>
        <end position="483"/>
    </location>
    <ligand>
        <name>ATP</name>
        <dbReference type="ChEBI" id="CHEBI:30616"/>
    </ligand>
</feature>
<dbReference type="Pfam" id="PF01583">
    <property type="entry name" value="APS_kinase"/>
    <property type="match status" value="1"/>
</dbReference>
<dbReference type="InterPro" id="IPR050100">
    <property type="entry name" value="TRAFAC_GTPase_members"/>
</dbReference>
<evidence type="ECO:0000256" key="5">
    <source>
        <dbReference type="ARBA" id="ARBA00022679"/>
    </source>
</evidence>
<dbReference type="EC" id="2.7.1.25" evidence="13"/>
<evidence type="ECO:0000256" key="3">
    <source>
        <dbReference type="ARBA" id="ARBA00005438"/>
    </source>
</evidence>
<dbReference type="InterPro" id="IPR044138">
    <property type="entry name" value="CysN_II"/>
</dbReference>
<comment type="catalytic activity">
    <reaction evidence="11 12">
        <text>sulfate + ATP + H(+) = adenosine 5'-phosphosulfate + diphosphate</text>
        <dbReference type="Rhea" id="RHEA:18133"/>
        <dbReference type="ChEBI" id="CHEBI:15378"/>
        <dbReference type="ChEBI" id="CHEBI:16189"/>
        <dbReference type="ChEBI" id="CHEBI:30616"/>
        <dbReference type="ChEBI" id="CHEBI:33019"/>
        <dbReference type="ChEBI" id="CHEBI:58243"/>
        <dbReference type="EC" id="2.7.7.4"/>
    </reaction>
</comment>
<evidence type="ECO:0000256" key="12">
    <source>
        <dbReference type="HAMAP-Rule" id="MF_00062"/>
    </source>
</evidence>
<dbReference type="NCBIfam" id="TIGR02034">
    <property type="entry name" value="CysN"/>
    <property type="match status" value="1"/>
</dbReference>
<dbReference type="NCBIfam" id="TIGR00455">
    <property type="entry name" value="apsK"/>
    <property type="match status" value="1"/>
</dbReference>
<comment type="similarity">
    <text evidence="13">Belongs to the APS kinase family.</text>
</comment>
<dbReference type="InterPro" id="IPR002891">
    <property type="entry name" value="APS"/>
</dbReference>
<dbReference type="Gene3D" id="2.40.30.10">
    <property type="entry name" value="Translation factors"/>
    <property type="match status" value="2"/>
</dbReference>
<comment type="function">
    <text evidence="12">With CysD forms the ATP sulfurylase (ATPS) that catalyzes the adenylation of sulfate producing adenosine 5'-phosphosulfate (APS) and diphosphate, the first enzymatic step in sulfur assimilation pathway. APS synthesis involves the formation of a high-energy phosphoric-sulfuric acid anhydride bond driven by GTP hydrolysis by CysN coupled to ATP hydrolysis by CysD.</text>
</comment>
<proteinExistence type="inferred from homology"/>
<dbReference type="NCBIfam" id="NF003478">
    <property type="entry name" value="PRK05124.1"/>
    <property type="match status" value="1"/>
</dbReference>
<dbReference type="InterPro" id="IPR044139">
    <property type="entry name" value="CysN_NoDQ_III"/>
</dbReference>
<dbReference type="HAMAP" id="MF_00062">
    <property type="entry name" value="Sulf_adenylyltr_sub1"/>
    <property type="match status" value="1"/>
</dbReference>
<protein>
    <recommendedName>
        <fullName evidence="12 13">Multifunctional fusion protein</fullName>
    </recommendedName>
    <domain>
        <recommendedName>
            <fullName evidence="12">Sulfate adenylyltransferase subunit 1</fullName>
            <ecNumber evidence="12">2.7.7.4</ecNumber>
        </recommendedName>
        <alternativeName>
            <fullName evidence="12">ATP-sulfurylase large subunit</fullName>
        </alternativeName>
        <alternativeName>
            <fullName evidence="12">Sulfate adenylate transferase</fullName>
            <shortName evidence="12">SAT</shortName>
        </alternativeName>
    </domain>
    <domain>
        <recommendedName>
            <fullName evidence="13">Adenylyl-sulfate kinase</fullName>
            <ecNumber evidence="13">2.7.1.25</ecNumber>
        </recommendedName>
        <alternativeName>
            <fullName evidence="13">APS kinase</fullName>
        </alternativeName>
        <alternativeName>
            <fullName evidence="13">ATP adenosine-5'-phosphosulfate 3'-phosphotransferase</fullName>
        </alternativeName>
        <alternativeName>
            <fullName evidence="13">Adenosine-5'-phosphosulfate kinase</fullName>
        </alternativeName>
    </domain>
</protein>
<dbReference type="InterPro" id="IPR059117">
    <property type="entry name" value="APS_kinase_dom"/>
</dbReference>
<evidence type="ECO:0000256" key="1">
    <source>
        <dbReference type="ARBA" id="ARBA00001823"/>
    </source>
</evidence>
<dbReference type="Proteomes" id="UP000472320">
    <property type="component" value="Unassembled WGS sequence"/>
</dbReference>
<dbReference type="PROSITE" id="PS00301">
    <property type="entry name" value="G_TR_1"/>
    <property type="match status" value="1"/>
</dbReference>
<dbReference type="HAMAP" id="MF_00065">
    <property type="entry name" value="Adenylyl_sulf_kinase"/>
    <property type="match status" value="1"/>
</dbReference>
<dbReference type="SUPFAM" id="SSF50465">
    <property type="entry name" value="EF-Tu/eEF-1alpha/eIF2-gamma C-terminal domain"/>
    <property type="match status" value="1"/>
</dbReference>
<dbReference type="GO" id="GO:0003924">
    <property type="term" value="F:GTPase activity"/>
    <property type="evidence" value="ECO:0007669"/>
    <property type="project" value="InterPro"/>
</dbReference>
<dbReference type="Pfam" id="PF00009">
    <property type="entry name" value="GTP_EFTU"/>
    <property type="match status" value="1"/>
</dbReference>
<keyword evidence="8 12" id="KW-0067">ATP-binding</keyword>
<dbReference type="Pfam" id="PF22594">
    <property type="entry name" value="GTP-eEF1A_C"/>
    <property type="match status" value="1"/>
</dbReference>
<comment type="catalytic activity">
    <reaction evidence="1 13">
        <text>adenosine 5'-phosphosulfate + ATP = 3'-phosphoadenylyl sulfate + ADP + H(+)</text>
        <dbReference type="Rhea" id="RHEA:24152"/>
        <dbReference type="ChEBI" id="CHEBI:15378"/>
        <dbReference type="ChEBI" id="CHEBI:30616"/>
        <dbReference type="ChEBI" id="CHEBI:58243"/>
        <dbReference type="ChEBI" id="CHEBI:58339"/>
        <dbReference type="ChEBI" id="CHEBI:456216"/>
        <dbReference type="EC" id="2.7.1.25"/>
    </reaction>
</comment>
<keyword evidence="16" id="KW-1185">Reference proteome</keyword>
<evidence type="ECO:0000256" key="10">
    <source>
        <dbReference type="ARBA" id="ARBA00023268"/>
    </source>
</evidence>
<evidence type="ECO:0000256" key="7">
    <source>
        <dbReference type="ARBA" id="ARBA00022741"/>
    </source>
</evidence>
<dbReference type="CDD" id="cd04166">
    <property type="entry name" value="CysN_ATPS"/>
    <property type="match status" value="1"/>
</dbReference>
<dbReference type="EC" id="2.7.7.4" evidence="12"/>
<sequence>MARSKKTAAVPSQRPPVPLATLETLQRQQDGQDLLRVITCGNVDDGKSTLIGRLLWESQQLLDDQFDALQKESKKYGTQGDQLDFALLVDGLAAEREQGITIDIAYRFFGTSQRRFIIADTPGHQQYTRNMVTAASTADVAVLLVDARNGIQTQTRRHAYLASLMGVRRIVLAINKMDLVAYSNTVFTRISEEFAAFTATFNFASVTAIPLSALKGDNLSERSPHMPWYTGPTLLGYLETVKIEPPAGDVPVFPVQWVNRPDASFRGFSGTVAQGRFSVGDEIRVTASGQTSHIAEIVTMDGSLANAARGDAVTLRLASEIDASRGDILSLANAPLDMTDQLEATLIWTDTDPGLVGRSYHIKLATQTAAASITKIKHEIDVNTLAHNASKQLGLNSITVCTLALSKPLVFENYEKSKPLGSFILIDRYSNATVAIGMVRHNLRRAQNVHKQALSINREAREKLNGHRGKVIWLTGLSGSGKSTIANALEVALHAEGKRTYLLDGDNVRQGLNRDLGFTDADRVENIRRIAEVAKLMLDAGTIVITAFISPFRREREMARELIGEENFVEVYMNAPLEVCEGRDPKGLYKKARAGQLPNLSGIGSPYEAPLAPQFTIDSGRHSIDECVALLMKEGLA</sequence>
<keyword evidence="5 12" id="KW-0808">Transferase</keyword>
<accession>A0A6L6QPH3</accession>
<dbReference type="UniPathway" id="UPA00140">
    <property type="reaction ID" value="UER00204"/>
</dbReference>
<evidence type="ECO:0000256" key="8">
    <source>
        <dbReference type="ARBA" id="ARBA00022840"/>
    </source>
</evidence>
<dbReference type="OrthoDB" id="9804504at2"/>
<dbReference type="GO" id="GO:0005524">
    <property type="term" value="F:ATP binding"/>
    <property type="evidence" value="ECO:0007669"/>
    <property type="project" value="UniProtKB-UniRule"/>
</dbReference>
<keyword evidence="10" id="KW-0511">Multifunctional enzyme</keyword>
<dbReference type="SUPFAM" id="SSF52540">
    <property type="entry name" value="P-loop containing nucleoside triphosphate hydrolases"/>
    <property type="match status" value="2"/>
</dbReference>
<dbReference type="InterPro" id="IPR009000">
    <property type="entry name" value="Transl_B-barrel_sf"/>
</dbReference>
<comment type="pathway">
    <text evidence="12">Sulfur metabolism; hydrogen sulfide biosynthesis; sulfite from sulfate: step 1/3.</text>
</comment>
<comment type="subunit">
    <text evidence="12">Heterodimer composed of CysD, the smaller subunit, and CysN.</text>
</comment>
<evidence type="ECO:0000256" key="9">
    <source>
        <dbReference type="ARBA" id="ARBA00023134"/>
    </source>
</evidence>
<comment type="pathway">
    <text evidence="13">Sulfur metabolism; hydrogen sulfide biosynthesis; sulfite from sulfate: step 2/3.</text>
</comment>
<dbReference type="Gene3D" id="3.40.50.300">
    <property type="entry name" value="P-loop containing nucleotide triphosphate hydrolases"/>
    <property type="match status" value="2"/>
</dbReference>
<dbReference type="CDD" id="cd04095">
    <property type="entry name" value="CysN_NoDQ_III"/>
    <property type="match status" value="1"/>
</dbReference>
<dbReference type="PANTHER" id="PTHR23115">
    <property type="entry name" value="TRANSLATION FACTOR"/>
    <property type="match status" value="1"/>
</dbReference>
<dbReference type="InterPro" id="IPR041757">
    <property type="entry name" value="CysN_GTP-bd"/>
</dbReference>